<dbReference type="AlphaFoldDB" id="A0A4Y2EK17"/>
<evidence type="ECO:0000313" key="2">
    <source>
        <dbReference type="Proteomes" id="UP000499080"/>
    </source>
</evidence>
<keyword evidence="2" id="KW-1185">Reference proteome</keyword>
<organism evidence="1 2">
    <name type="scientific">Araneus ventricosus</name>
    <name type="common">Orbweaver spider</name>
    <name type="synonym">Epeira ventricosa</name>
    <dbReference type="NCBI Taxonomy" id="182803"/>
    <lineage>
        <taxon>Eukaryota</taxon>
        <taxon>Metazoa</taxon>
        <taxon>Ecdysozoa</taxon>
        <taxon>Arthropoda</taxon>
        <taxon>Chelicerata</taxon>
        <taxon>Arachnida</taxon>
        <taxon>Araneae</taxon>
        <taxon>Araneomorphae</taxon>
        <taxon>Entelegynae</taxon>
        <taxon>Araneoidea</taxon>
        <taxon>Araneidae</taxon>
        <taxon>Araneus</taxon>
    </lineage>
</organism>
<name>A0A4Y2EK17_ARAVE</name>
<dbReference type="Proteomes" id="UP000499080">
    <property type="component" value="Unassembled WGS sequence"/>
</dbReference>
<accession>A0A4Y2EK17</accession>
<gene>
    <name evidence="1" type="ORF">AVEN_233171_1</name>
</gene>
<dbReference type="EMBL" id="BGPR01000608">
    <property type="protein sequence ID" value="GBM28295.1"/>
    <property type="molecule type" value="Genomic_DNA"/>
</dbReference>
<protein>
    <submittedName>
        <fullName evidence="1">Uncharacterized protein</fullName>
    </submittedName>
</protein>
<reference evidence="1 2" key="1">
    <citation type="journal article" date="2019" name="Sci. Rep.">
        <title>Orb-weaving spider Araneus ventricosus genome elucidates the spidroin gene catalogue.</title>
        <authorList>
            <person name="Kono N."/>
            <person name="Nakamura H."/>
            <person name="Ohtoshi R."/>
            <person name="Moran D.A.P."/>
            <person name="Shinohara A."/>
            <person name="Yoshida Y."/>
            <person name="Fujiwara M."/>
            <person name="Mori M."/>
            <person name="Tomita M."/>
            <person name="Arakawa K."/>
        </authorList>
    </citation>
    <scope>NUCLEOTIDE SEQUENCE [LARGE SCALE GENOMIC DNA]</scope>
</reference>
<comment type="caution">
    <text evidence="1">The sequence shown here is derived from an EMBL/GenBank/DDBJ whole genome shotgun (WGS) entry which is preliminary data.</text>
</comment>
<evidence type="ECO:0000313" key="1">
    <source>
        <dbReference type="EMBL" id="GBM28295.1"/>
    </source>
</evidence>
<sequence>MSKTTCELVAPSPSFRATQPRGPLECYVRSGPIHTADLRWDRVSNLEPSGSDLTAMPLRPLNMTKGRKLITVELTTAKCKRIGFLPANPGSRE</sequence>
<proteinExistence type="predicted"/>